<keyword evidence="2" id="KW-1185">Reference proteome</keyword>
<dbReference type="PANTHER" id="PTHR13696">
    <property type="entry name" value="P-LOOP CONTAINING NUCLEOSIDE TRIPHOSPHATE HYDROLASE"/>
    <property type="match status" value="1"/>
</dbReference>
<dbReference type="InterPro" id="IPR027417">
    <property type="entry name" value="P-loop_NTPase"/>
</dbReference>
<evidence type="ECO:0008006" key="3">
    <source>
        <dbReference type="Google" id="ProtNLM"/>
    </source>
</evidence>
<dbReference type="Proteomes" id="UP000050430">
    <property type="component" value="Unassembled WGS sequence"/>
</dbReference>
<accession>A0A0P6XGX7</accession>
<name>A0A0P6XGX7_9CHLR</name>
<dbReference type="EMBL" id="LGCK01000014">
    <property type="protein sequence ID" value="KPL70356.1"/>
    <property type="molecule type" value="Genomic_DNA"/>
</dbReference>
<gene>
    <name evidence="1" type="ORF">ADM99_14460</name>
</gene>
<dbReference type="InterPro" id="IPR050678">
    <property type="entry name" value="DNA_Partitioning_ATPase"/>
</dbReference>
<dbReference type="AlphaFoldDB" id="A0A0P6XGX7"/>
<dbReference type="SUPFAM" id="SSF52540">
    <property type="entry name" value="P-loop containing nucleoside triphosphate hydrolases"/>
    <property type="match status" value="1"/>
</dbReference>
<organism evidence="1 2">
    <name type="scientific">Leptolinea tardivitalis</name>
    <dbReference type="NCBI Taxonomy" id="229920"/>
    <lineage>
        <taxon>Bacteria</taxon>
        <taxon>Bacillati</taxon>
        <taxon>Chloroflexota</taxon>
        <taxon>Anaerolineae</taxon>
        <taxon>Anaerolineales</taxon>
        <taxon>Anaerolineaceae</taxon>
        <taxon>Leptolinea</taxon>
    </lineage>
</organism>
<dbReference type="PANTHER" id="PTHR13696:SF99">
    <property type="entry name" value="COBYRINIC ACID AC-DIAMIDE SYNTHASE"/>
    <property type="match status" value="1"/>
</dbReference>
<evidence type="ECO:0000313" key="2">
    <source>
        <dbReference type="Proteomes" id="UP000050430"/>
    </source>
</evidence>
<comment type="caution">
    <text evidence="1">The sequence shown here is derived from an EMBL/GenBank/DDBJ whole genome shotgun (WGS) entry which is preliminary data.</text>
</comment>
<evidence type="ECO:0000313" key="1">
    <source>
        <dbReference type="EMBL" id="KPL70356.1"/>
    </source>
</evidence>
<reference evidence="1 2" key="1">
    <citation type="submission" date="2015-07" db="EMBL/GenBank/DDBJ databases">
        <title>Genome sequence of Leptolinea tardivitalis DSM 16556.</title>
        <authorList>
            <person name="Hemp J."/>
            <person name="Ward L.M."/>
            <person name="Pace L.A."/>
            <person name="Fischer W.W."/>
        </authorList>
    </citation>
    <scope>NUCLEOTIDE SEQUENCE [LARGE SCALE GENOMIC DNA]</scope>
    <source>
        <strain evidence="1 2">YMTK-2</strain>
    </source>
</reference>
<dbReference type="STRING" id="229920.ADM99_14460"/>
<protein>
    <recommendedName>
        <fullName evidence="3">AAA domain-containing protein</fullName>
    </recommendedName>
</protein>
<proteinExistence type="predicted"/>
<sequence length="424" mass="45989">MLAGAGHEVVYYQMQPPLLADQRFMISGHAAQWSMFETNLNNLRPDLVIVQTDIAPDPDTLIRALQKISAWSGIAIVVLPLAHKDFQGAFGKVDTVRGIFVAPVNWTEIVQAAYGAAITARAKLNQAAPMQQNVSGFSPGGASAYITGTKRIAVLSHAGGAGCSTIAENLAYELSVRLSVKTLLVSMGLPPAAAPHLRLRYLPNLTEYFDRPGKATFQAAIQRRENLEVLLAPESSLDYMRILENSNHGTGEGSINGMLIDSEDGRYASIVMDVPSSEDLWMAHSIIFANYALIVARPTLADLAAVRHTLSLLLSGLKSEKRLARESIYLVLNQFTDRSGFTPRSFQEELSKTLGWAPPLAAIVPYDPGVPQAQDDGTPPVTRGDEFAKGIRAIVNTLFPSVGNTISSSNEHKSVLRLPKIRFT</sequence>
<dbReference type="Gene3D" id="3.40.50.300">
    <property type="entry name" value="P-loop containing nucleotide triphosphate hydrolases"/>
    <property type="match status" value="1"/>
</dbReference>